<dbReference type="EMBL" id="CP071444">
    <property type="protein sequence ID" value="QSX08566.1"/>
    <property type="molecule type" value="Genomic_DNA"/>
</dbReference>
<protein>
    <submittedName>
        <fullName evidence="6">Crp/Fnr family transcriptional regulator</fullName>
    </submittedName>
</protein>
<evidence type="ECO:0000256" key="1">
    <source>
        <dbReference type="ARBA" id="ARBA00023015"/>
    </source>
</evidence>
<sequence length="217" mass="25109">MNRKLRYFDQSVNVPEDWLQSIQTTEANLYKTGERIYRQEETAHHFYYLKKGRIQAFVTSPDGTEKKLTSYGPGDIFGEASFFDGFPRISSARAQEDSLVISLNQTDVLSLFQAHPTFAFTLMVHLSKKVRMLSREIDDLTFLTAEKRIAQYLLQQGDQNNGLIKGTQEEIGNAVGVRRVTVSRILRQFAQKKWIATRYRQIEILDPTSLKRFHLEP</sequence>
<evidence type="ECO:0000313" key="7">
    <source>
        <dbReference type="Proteomes" id="UP000663499"/>
    </source>
</evidence>
<proteinExistence type="predicted"/>
<dbReference type="GO" id="GO:0003700">
    <property type="term" value="F:DNA-binding transcription factor activity"/>
    <property type="evidence" value="ECO:0007669"/>
    <property type="project" value="TreeGrafter"/>
</dbReference>
<dbReference type="SUPFAM" id="SSF46785">
    <property type="entry name" value="Winged helix' DNA-binding domain"/>
    <property type="match status" value="1"/>
</dbReference>
<keyword evidence="2" id="KW-0238">DNA-binding</keyword>
<dbReference type="InterPro" id="IPR012318">
    <property type="entry name" value="HTH_CRP"/>
</dbReference>
<dbReference type="SMART" id="SM00100">
    <property type="entry name" value="cNMP"/>
    <property type="match status" value="1"/>
</dbReference>
<reference evidence="6" key="1">
    <citation type="submission" date="2021-03" db="EMBL/GenBank/DDBJ databases">
        <title>Alkalibacter marinus sp. nov., isolated from tidal flat sediment.</title>
        <authorList>
            <person name="Namirimu T."/>
            <person name="Yang J.-A."/>
            <person name="Yang S.-H."/>
            <person name="Kim Y.-J."/>
            <person name="Kwon K.K."/>
        </authorList>
    </citation>
    <scope>NUCLEOTIDE SEQUENCE</scope>
    <source>
        <strain evidence="6">ES005</strain>
    </source>
</reference>
<keyword evidence="7" id="KW-1185">Reference proteome</keyword>
<dbReference type="InterPro" id="IPR036390">
    <property type="entry name" value="WH_DNA-bd_sf"/>
</dbReference>
<dbReference type="InterPro" id="IPR014710">
    <property type="entry name" value="RmlC-like_jellyroll"/>
</dbReference>
<dbReference type="PROSITE" id="PS50042">
    <property type="entry name" value="CNMP_BINDING_3"/>
    <property type="match status" value="1"/>
</dbReference>
<dbReference type="PROSITE" id="PS51063">
    <property type="entry name" value="HTH_CRP_2"/>
    <property type="match status" value="1"/>
</dbReference>
<dbReference type="GO" id="GO:0005829">
    <property type="term" value="C:cytosol"/>
    <property type="evidence" value="ECO:0007669"/>
    <property type="project" value="TreeGrafter"/>
</dbReference>
<dbReference type="Proteomes" id="UP000663499">
    <property type="component" value="Chromosome"/>
</dbReference>
<dbReference type="Gene3D" id="1.10.10.10">
    <property type="entry name" value="Winged helix-like DNA-binding domain superfamily/Winged helix DNA-binding domain"/>
    <property type="match status" value="1"/>
</dbReference>
<dbReference type="AlphaFoldDB" id="A0A974XMC5"/>
<dbReference type="SMART" id="SM00419">
    <property type="entry name" value="HTH_CRP"/>
    <property type="match status" value="1"/>
</dbReference>
<dbReference type="KEGG" id="alka:J0B03_00275"/>
<dbReference type="PANTHER" id="PTHR24567:SF74">
    <property type="entry name" value="HTH-TYPE TRANSCRIPTIONAL REGULATOR ARCR"/>
    <property type="match status" value="1"/>
</dbReference>
<dbReference type="InterPro" id="IPR050397">
    <property type="entry name" value="Env_Response_Regulators"/>
</dbReference>
<dbReference type="SUPFAM" id="SSF51206">
    <property type="entry name" value="cAMP-binding domain-like"/>
    <property type="match status" value="1"/>
</dbReference>
<dbReference type="CDD" id="cd00038">
    <property type="entry name" value="CAP_ED"/>
    <property type="match status" value="1"/>
</dbReference>
<feature type="domain" description="HTH crp-type" evidence="5">
    <location>
        <begin position="143"/>
        <end position="208"/>
    </location>
</feature>
<dbReference type="PANTHER" id="PTHR24567">
    <property type="entry name" value="CRP FAMILY TRANSCRIPTIONAL REGULATORY PROTEIN"/>
    <property type="match status" value="1"/>
</dbReference>
<keyword evidence="3" id="KW-0804">Transcription</keyword>
<gene>
    <name evidence="6" type="ORF">J0B03_00275</name>
</gene>
<evidence type="ECO:0000259" key="5">
    <source>
        <dbReference type="PROSITE" id="PS51063"/>
    </source>
</evidence>
<dbReference type="GO" id="GO:0003677">
    <property type="term" value="F:DNA binding"/>
    <property type="evidence" value="ECO:0007669"/>
    <property type="project" value="UniProtKB-KW"/>
</dbReference>
<keyword evidence="1" id="KW-0805">Transcription regulation</keyword>
<dbReference type="Gene3D" id="2.60.120.10">
    <property type="entry name" value="Jelly Rolls"/>
    <property type="match status" value="1"/>
</dbReference>
<accession>A0A974XMC5</accession>
<dbReference type="Pfam" id="PF00027">
    <property type="entry name" value="cNMP_binding"/>
    <property type="match status" value="1"/>
</dbReference>
<name>A0A974XMC5_9FIRM</name>
<evidence type="ECO:0000313" key="6">
    <source>
        <dbReference type="EMBL" id="QSX08566.1"/>
    </source>
</evidence>
<dbReference type="InterPro" id="IPR000595">
    <property type="entry name" value="cNMP-bd_dom"/>
</dbReference>
<evidence type="ECO:0000256" key="3">
    <source>
        <dbReference type="ARBA" id="ARBA00023163"/>
    </source>
</evidence>
<evidence type="ECO:0000259" key="4">
    <source>
        <dbReference type="PROSITE" id="PS50042"/>
    </source>
</evidence>
<evidence type="ECO:0000256" key="2">
    <source>
        <dbReference type="ARBA" id="ARBA00023125"/>
    </source>
</evidence>
<feature type="domain" description="Cyclic nucleotide-binding" evidence="4">
    <location>
        <begin position="30"/>
        <end position="112"/>
    </location>
</feature>
<dbReference type="Pfam" id="PF13545">
    <property type="entry name" value="HTH_Crp_2"/>
    <property type="match status" value="1"/>
</dbReference>
<dbReference type="RefSeq" id="WP_207299907.1">
    <property type="nucleotide sequence ID" value="NZ_CP071444.1"/>
</dbReference>
<dbReference type="InterPro" id="IPR018490">
    <property type="entry name" value="cNMP-bd_dom_sf"/>
</dbReference>
<organism evidence="6 7">
    <name type="scientific">Alkalibacter rhizosphaerae</name>
    <dbReference type="NCBI Taxonomy" id="2815577"/>
    <lineage>
        <taxon>Bacteria</taxon>
        <taxon>Bacillati</taxon>
        <taxon>Bacillota</taxon>
        <taxon>Clostridia</taxon>
        <taxon>Eubacteriales</taxon>
        <taxon>Eubacteriaceae</taxon>
        <taxon>Alkalibacter</taxon>
    </lineage>
</organism>
<dbReference type="InterPro" id="IPR036388">
    <property type="entry name" value="WH-like_DNA-bd_sf"/>
</dbReference>